<evidence type="ECO:0000313" key="1">
    <source>
        <dbReference type="EMBL" id="MBW4467989.1"/>
    </source>
</evidence>
<name>A0A951PE99_9CYAN</name>
<evidence type="ECO:0000313" key="2">
    <source>
        <dbReference type="Proteomes" id="UP000707356"/>
    </source>
</evidence>
<reference evidence="1" key="2">
    <citation type="journal article" date="2022" name="Microbiol. Resour. Announc.">
        <title>Metagenome Sequencing to Explore Phylogenomics of Terrestrial Cyanobacteria.</title>
        <authorList>
            <person name="Ward R.D."/>
            <person name="Stajich J.E."/>
            <person name="Johansen J.R."/>
            <person name="Huntemann M."/>
            <person name="Clum A."/>
            <person name="Foster B."/>
            <person name="Foster B."/>
            <person name="Roux S."/>
            <person name="Palaniappan K."/>
            <person name="Varghese N."/>
            <person name="Mukherjee S."/>
            <person name="Reddy T.B.K."/>
            <person name="Daum C."/>
            <person name="Copeland A."/>
            <person name="Chen I.A."/>
            <person name="Ivanova N.N."/>
            <person name="Kyrpides N.C."/>
            <person name="Shapiro N."/>
            <person name="Eloe-Fadrosh E.A."/>
            <person name="Pietrasiak N."/>
        </authorList>
    </citation>
    <scope>NUCLEOTIDE SEQUENCE</scope>
    <source>
        <strain evidence="1">GSE-TBD4-15B</strain>
    </source>
</reference>
<reference evidence="1" key="1">
    <citation type="submission" date="2021-05" db="EMBL/GenBank/DDBJ databases">
        <authorList>
            <person name="Pietrasiak N."/>
            <person name="Ward R."/>
            <person name="Stajich J.E."/>
            <person name="Kurbessoian T."/>
        </authorList>
    </citation>
    <scope>NUCLEOTIDE SEQUENCE</scope>
    <source>
        <strain evidence="1">GSE-TBD4-15B</strain>
    </source>
</reference>
<proteinExistence type="predicted"/>
<protein>
    <submittedName>
        <fullName evidence="1">Uncharacterized protein</fullName>
    </submittedName>
</protein>
<dbReference type="AlphaFoldDB" id="A0A951PE99"/>
<comment type="caution">
    <text evidence="1">The sequence shown here is derived from an EMBL/GenBank/DDBJ whole genome shotgun (WGS) entry which is preliminary data.</text>
</comment>
<dbReference type="EMBL" id="JAHHHV010000083">
    <property type="protein sequence ID" value="MBW4467989.1"/>
    <property type="molecule type" value="Genomic_DNA"/>
</dbReference>
<dbReference type="Proteomes" id="UP000707356">
    <property type="component" value="Unassembled WGS sequence"/>
</dbReference>
<gene>
    <name evidence="1" type="ORF">KME07_21395</name>
</gene>
<sequence length="79" mass="9292">MDDQPMEQVWQRCAVRELSSLLSELSNDRFTTAEDFCIQMAVAAQLLRALYGQSELERIREWRARLAQYSRELEPPESE</sequence>
<organism evidence="1 2">
    <name type="scientific">Pegethrix bostrychoides GSE-TBD4-15B</name>
    <dbReference type="NCBI Taxonomy" id="2839662"/>
    <lineage>
        <taxon>Bacteria</taxon>
        <taxon>Bacillati</taxon>
        <taxon>Cyanobacteriota</taxon>
        <taxon>Cyanophyceae</taxon>
        <taxon>Oculatellales</taxon>
        <taxon>Oculatellaceae</taxon>
        <taxon>Pegethrix</taxon>
    </lineage>
</organism>
<accession>A0A951PE99</accession>